<name>A0ABP6LF43_9ACTN</name>
<evidence type="ECO:0000256" key="1">
    <source>
        <dbReference type="ARBA" id="ARBA00009986"/>
    </source>
</evidence>
<dbReference type="EMBL" id="BAAAVS010000024">
    <property type="protein sequence ID" value="GAA3038466.1"/>
    <property type="molecule type" value="Genomic_DNA"/>
</dbReference>
<sequence length="459" mass="47922">MTAYVTENPATGDVEQTFATMSDDDVNDVLARSAAAYQEWRHTAVEDRVAMLRATAQAYRDRADELAALISKEMGKPLAQAHGELALTAMIYDWYAENGPAQLETEQLAPQGAAESTVTREPIGPLLGIMPWNFPYYQVARFAAPNLLLGNTVILKHAPICAASSAVMAEIAHAAGVPADAYINVYASNEQAAAMIGDRRVQGVSLTGSGRAGAAVAQTAAQHLKKSVLELGGSDAFILLDTPDVAATAAGAAAGRMMNCGQACNSPKRFIVHEDIYDDFVANLTAAIEAMAVGDPADPATNIGPLSSVAARDRVVEQVKDAVAQGATLHTGGDALDQPGAFMAPAVLTGITPEMAAYREEIFGPVAVVYSFADPDEAVKLANDVDYGLSGSVWSSDVAKAGELADRLDVGMAMINEHGTSLPGLPFGGVKASGYGRELGPWGLGEFANLKLRRVASAG</sequence>
<dbReference type="InterPro" id="IPR047110">
    <property type="entry name" value="GABD/Sad-like"/>
</dbReference>
<dbReference type="InterPro" id="IPR016163">
    <property type="entry name" value="Ald_DH_C"/>
</dbReference>
<dbReference type="InterPro" id="IPR016162">
    <property type="entry name" value="Ald_DH_N"/>
</dbReference>
<dbReference type="SUPFAM" id="SSF53720">
    <property type="entry name" value="ALDH-like"/>
    <property type="match status" value="1"/>
</dbReference>
<evidence type="ECO:0000313" key="5">
    <source>
        <dbReference type="EMBL" id="GAA3038466.1"/>
    </source>
</evidence>
<evidence type="ECO:0000256" key="3">
    <source>
        <dbReference type="ARBA" id="ARBA00023002"/>
    </source>
</evidence>
<proteinExistence type="inferred from homology"/>
<keyword evidence="3" id="KW-0560">Oxidoreductase</keyword>
<keyword evidence="2" id="KW-0521">NADP</keyword>
<dbReference type="RefSeq" id="WP_290705692.1">
    <property type="nucleotide sequence ID" value="NZ_BAAAVS010000024.1"/>
</dbReference>
<feature type="domain" description="Aldehyde dehydrogenase" evidence="4">
    <location>
        <begin position="6"/>
        <end position="451"/>
    </location>
</feature>
<dbReference type="PANTHER" id="PTHR43217:SF2">
    <property type="entry name" value="SUCCINATE-SEMIALDEHYDE DEHYDROGENASE [NADP(+)]"/>
    <property type="match status" value="1"/>
</dbReference>
<dbReference type="InterPro" id="IPR015590">
    <property type="entry name" value="Aldehyde_DH_dom"/>
</dbReference>
<comment type="caution">
    <text evidence="5">The sequence shown here is derived from an EMBL/GenBank/DDBJ whole genome shotgun (WGS) entry which is preliminary data.</text>
</comment>
<dbReference type="Gene3D" id="3.40.309.10">
    <property type="entry name" value="Aldehyde Dehydrogenase, Chain A, domain 2"/>
    <property type="match status" value="1"/>
</dbReference>
<comment type="similarity">
    <text evidence="1">Belongs to the aldehyde dehydrogenase family.</text>
</comment>
<accession>A0ABP6LF43</accession>
<dbReference type="Gene3D" id="3.40.605.10">
    <property type="entry name" value="Aldehyde Dehydrogenase, Chain A, domain 1"/>
    <property type="match status" value="1"/>
</dbReference>
<protein>
    <submittedName>
        <fullName evidence="5">NAD-dependent succinate-semialdehyde dehydrogenase</fullName>
    </submittedName>
</protein>
<dbReference type="CDD" id="cd07100">
    <property type="entry name" value="ALDH_SSADH1_GabD1"/>
    <property type="match status" value="1"/>
</dbReference>
<dbReference type="PANTHER" id="PTHR43217">
    <property type="entry name" value="SUCCINATE SEMIALDEHYDE DEHYDROGENASE [NAD(P)+] SAD"/>
    <property type="match status" value="1"/>
</dbReference>
<evidence type="ECO:0000256" key="2">
    <source>
        <dbReference type="ARBA" id="ARBA00022857"/>
    </source>
</evidence>
<reference evidence="6" key="1">
    <citation type="journal article" date="2019" name="Int. J. Syst. Evol. Microbiol.">
        <title>The Global Catalogue of Microorganisms (GCM) 10K type strain sequencing project: providing services to taxonomists for standard genome sequencing and annotation.</title>
        <authorList>
            <consortium name="The Broad Institute Genomics Platform"/>
            <consortium name="The Broad Institute Genome Sequencing Center for Infectious Disease"/>
            <person name="Wu L."/>
            <person name="Ma J."/>
        </authorList>
    </citation>
    <scope>NUCLEOTIDE SEQUENCE [LARGE SCALE GENOMIC DNA]</scope>
    <source>
        <strain evidence="6">JCM 14234</strain>
    </source>
</reference>
<gene>
    <name evidence="5" type="ORF">GCM10010528_18790</name>
</gene>
<dbReference type="Proteomes" id="UP001501035">
    <property type="component" value="Unassembled WGS sequence"/>
</dbReference>
<evidence type="ECO:0000259" key="4">
    <source>
        <dbReference type="Pfam" id="PF00171"/>
    </source>
</evidence>
<organism evidence="5 6">
    <name type="scientific">Gordonia defluvii</name>
    <dbReference type="NCBI Taxonomy" id="283718"/>
    <lineage>
        <taxon>Bacteria</taxon>
        <taxon>Bacillati</taxon>
        <taxon>Actinomycetota</taxon>
        <taxon>Actinomycetes</taxon>
        <taxon>Mycobacteriales</taxon>
        <taxon>Gordoniaceae</taxon>
        <taxon>Gordonia</taxon>
    </lineage>
</organism>
<dbReference type="InterPro" id="IPR044148">
    <property type="entry name" value="ALDH_GabD1-like"/>
</dbReference>
<dbReference type="InterPro" id="IPR016161">
    <property type="entry name" value="Ald_DH/histidinol_DH"/>
</dbReference>
<keyword evidence="6" id="KW-1185">Reference proteome</keyword>
<dbReference type="Pfam" id="PF00171">
    <property type="entry name" value="Aldedh"/>
    <property type="match status" value="1"/>
</dbReference>
<evidence type="ECO:0000313" key="6">
    <source>
        <dbReference type="Proteomes" id="UP001501035"/>
    </source>
</evidence>